<accession>A0A4U9V6T0</accession>
<dbReference type="InterPro" id="IPR027417">
    <property type="entry name" value="P-loop_NTPase"/>
</dbReference>
<feature type="domain" description="Sigma-54 factor interaction" evidence="6">
    <location>
        <begin position="1"/>
        <end position="46"/>
    </location>
</feature>
<keyword evidence="2" id="KW-0067">ATP-binding</keyword>
<dbReference type="Pfam" id="PF00158">
    <property type="entry name" value="Sigma54_activat"/>
    <property type="match status" value="1"/>
</dbReference>
<evidence type="ECO:0000259" key="6">
    <source>
        <dbReference type="PROSITE" id="PS50045"/>
    </source>
</evidence>
<evidence type="ECO:0000256" key="1">
    <source>
        <dbReference type="ARBA" id="ARBA00022741"/>
    </source>
</evidence>
<dbReference type="GO" id="GO:0005524">
    <property type="term" value="F:ATP binding"/>
    <property type="evidence" value="ECO:0007669"/>
    <property type="project" value="UniProtKB-KW"/>
</dbReference>
<keyword evidence="4" id="KW-0238">DNA-binding</keyword>
<proteinExistence type="predicted"/>
<evidence type="ECO:0000256" key="2">
    <source>
        <dbReference type="ARBA" id="ARBA00022840"/>
    </source>
</evidence>
<dbReference type="InterPro" id="IPR025943">
    <property type="entry name" value="Sigma_54_int_dom_ATP-bd_2"/>
</dbReference>
<keyword evidence="5" id="KW-0010">Activator</keyword>
<organism evidence="7">
    <name type="scientific">Serratia fonticola</name>
    <dbReference type="NCBI Taxonomy" id="47917"/>
    <lineage>
        <taxon>Bacteria</taxon>
        <taxon>Pseudomonadati</taxon>
        <taxon>Pseudomonadota</taxon>
        <taxon>Gammaproteobacteria</taxon>
        <taxon>Enterobacterales</taxon>
        <taxon>Yersiniaceae</taxon>
        <taxon>Serratia</taxon>
    </lineage>
</organism>
<dbReference type="AlphaFoldDB" id="A0A4U9V6T0"/>
<name>A0A4U9V6T0_SERFO</name>
<dbReference type="SUPFAM" id="SSF52540">
    <property type="entry name" value="P-loop containing nucleoside triphosphate hydrolases"/>
    <property type="match status" value="1"/>
</dbReference>
<dbReference type="EMBL" id="CABEEZ010000104">
    <property type="protein sequence ID" value="VTR42310.1"/>
    <property type="molecule type" value="Genomic_DNA"/>
</dbReference>
<protein>
    <submittedName>
        <fullName evidence="7">Nitrogen regulation protein NR(I)</fullName>
    </submittedName>
</protein>
<evidence type="ECO:0000256" key="3">
    <source>
        <dbReference type="ARBA" id="ARBA00023012"/>
    </source>
</evidence>
<dbReference type="GO" id="GO:0006355">
    <property type="term" value="P:regulation of DNA-templated transcription"/>
    <property type="evidence" value="ECO:0007669"/>
    <property type="project" value="InterPro"/>
</dbReference>
<evidence type="ECO:0000256" key="4">
    <source>
        <dbReference type="ARBA" id="ARBA00023125"/>
    </source>
</evidence>
<evidence type="ECO:0000256" key="5">
    <source>
        <dbReference type="ARBA" id="ARBA00023159"/>
    </source>
</evidence>
<evidence type="ECO:0000313" key="7">
    <source>
        <dbReference type="EMBL" id="VTR42310.1"/>
    </source>
</evidence>
<keyword evidence="3" id="KW-0902">Two-component regulatory system</keyword>
<dbReference type="PANTHER" id="PTHR32071:SF95">
    <property type="entry name" value="DNA-BINDING TRANSCRIPTIONAL REGULATOR NTRC"/>
    <property type="match status" value="1"/>
</dbReference>
<sequence>MRKGRLPAANQIRQGRFEQADGGTLFLDEIGDMPLDVQTRLLRVLRTASSIAWEAMRR</sequence>
<dbReference type="Gene3D" id="3.40.50.300">
    <property type="entry name" value="P-loop containing nucleotide triphosphate hydrolases"/>
    <property type="match status" value="1"/>
</dbReference>
<reference evidence="7" key="1">
    <citation type="submission" date="2019-05" db="EMBL/GenBank/DDBJ databases">
        <authorList>
            <consortium name="Pathogen Informatics"/>
        </authorList>
    </citation>
    <scope>NUCLEOTIDE SEQUENCE [LARGE SCALE GENOMIC DNA]</scope>
    <source>
        <strain evidence="7">NCTC12965</strain>
    </source>
</reference>
<dbReference type="PANTHER" id="PTHR32071">
    <property type="entry name" value="TRANSCRIPTIONAL REGULATORY PROTEIN"/>
    <property type="match status" value="1"/>
</dbReference>
<dbReference type="PROSITE" id="PS00676">
    <property type="entry name" value="SIGMA54_INTERACT_2"/>
    <property type="match status" value="1"/>
</dbReference>
<dbReference type="InterPro" id="IPR002078">
    <property type="entry name" value="Sigma_54_int"/>
</dbReference>
<dbReference type="PROSITE" id="PS50045">
    <property type="entry name" value="SIGMA54_INTERACT_4"/>
    <property type="match status" value="1"/>
</dbReference>
<keyword evidence="1" id="KW-0547">Nucleotide-binding</keyword>
<dbReference type="GO" id="GO:0000160">
    <property type="term" value="P:phosphorelay signal transduction system"/>
    <property type="evidence" value="ECO:0007669"/>
    <property type="project" value="UniProtKB-KW"/>
</dbReference>
<gene>
    <name evidence="7" type="primary">glnG</name>
    <name evidence="7" type="ORF">NCTC12965_04805</name>
</gene>
<dbReference type="GO" id="GO:0003677">
    <property type="term" value="F:DNA binding"/>
    <property type="evidence" value="ECO:0007669"/>
    <property type="project" value="UniProtKB-KW"/>
</dbReference>